<sequence length="109" mass="12554">MLGLLFIYFIGKYFYELAKEFGKSQWGFAIAGVATYYLGGALLYFVVLVPLMFIIPDTIENMDDRDHGFLIVPFGIGACFLLYYLLKKRWHKEIPSPETIDAIGREEEN</sequence>
<evidence type="ECO:0000313" key="3">
    <source>
        <dbReference type="Proteomes" id="UP000535020"/>
    </source>
</evidence>
<dbReference type="Proteomes" id="UP000535020">
    <property type="component" value="Unassembled WGS sequence"/>
</dbReference>
<dbReference type="AlphaFoldDB" id="A0A7Y8XZ93"/>
<proteinExistence type="predicted"/>
<organism evidence="2 3">
    <name type="scientific">Flavobacterium agri</name>
    <dbReference type="NCBI Taxonomy" id="2743471"/>
    <lineage>
        <taxon>Bacteria</taxon>
        <taxon>Pseudomonadati</taxon>
        <taxon>Bacteroidota</taxon>
        <taxon>Flavobacteriia</taxon>
        <taxon>Flavobacteriales</taxon>
        <taxon>Flavobacteriaceae</taxon>
        <taxon>Flavobacterium</taxon>
    </lineage>
</organism>
<dbReference type="RefSeq" id="WP_176004359.1">
    <property type="nucleotide sequence ID" value="NZ_JABWMI010000002.1"/>
</dbReference>
<reference evidence="2 3" key="1">
    <citation type="submission" date="2020-07" db="EMBL/GenBank/DDBJ databases">
        <authorList>
            <person name="Sun Q."/>
        </authorList>
    </citation>
    <scope>NUCLEOTIDE SEQUENCE [LARGE SCALE GENOMIC DNA]</scope>
    <source>
        <strain evidence="2 3">MAH-1</strain>
    </source>
</reference>
<comment type="caution">
    <text evidence="2">The sequence shown here is derived from an EMBL/GenBank/DDBJ whole genome shotgun (WGS) entry which is preliminary data.</text>
</comment>
<evidence type="ECO:0000313" key="2">
    <source>
        <dbReference type="EMBL" id="NYA69535.1"/>
    </source>
</evidence>
<keyword evidence="1" id="KW-0812">Transmembrane</keyword>
<protein>
    <submittedName>
        <fullName evidence="2">Uncharacterized protein</fullName>
    </submittedName>
</protein>
<gene>
    <name evidence="2" type="ORF">HZF10_01285</name>
</gene>
<keyword evidence="3" id="KW-1185">Reference proteome</keyword>
<keyword evidence="1" id="KW-1133">Transmembrane helix</keyword>
<feature type="transmembrane region" description="Helical" evidence="1">
    <location>
        <begin position="67"/>
        <end position="86"/>
    </location>
</feature>
<accession>A0A7Y8XZ93</accession>
<evidence type="ECO:0000256" key="1">
    <source>
        <dbReference type="SAM" id="Phobius"/>
    </source>
</evidence>
<keyword evidence="1" id="KW-0472">Membrane</keyword>
<feature type="transmembrane region" description="Helical" evidence="1">
    <location>
        <begin position="26"/>
        <end position="55"/>
    </location>
</feature>
<dbReference type="EMBL" id="JACBJI010000001">
    <property type="protein sequence ID" value="NYA69535.1"/>
    <property type="molecule type" value="Genomic_DNA"/>
</dbReference>
<name>A0A7Y8XZ93_9FLAO</name>